<dbReference type="InterPro" id="IPR036388">
    <property type="entry name" value="WH-like_DNA-bd_sf"/>
</dbReference>
<comment type="similarity">
    <text evidence="1">Belongs to the LysR transcriptional regulatory family.</text>
</comment>
<protein>
    <submittedName>
        <fullName evidence="6">Pca operon transcription factor PcaQ</fullName>
    </submittedName>
</protein>
<evidence type="ECO:0000256" key="1">
    <source>
        <dbReference type="ARBA" id="ARBA00009437"/>
    </source>
</evidence>
<dbReference type="SUPFAM" id="SSF53850">
    <property type="entry name" value="Periplasmic binding protein-like II"/>
    <property type="match status" value="1"/>
</dbReference>
<dbReference type="PRINTS" id="PR00039">
    <property type="entry name" value="HTHLYSR"/>
</dbReference>
<proteinExistence type="inferred from homology"/>
<keyword evidence="2" id="KW-0805">Transcription regulation</keyword>
<dbReference type="PROSITE" id="PS50931">
    <property type="entry name" value="HTH_LYSR"/>
    <property type="match status" value="1"/>
</dbReference>
<dbReference type="PANTHER" id="PTHR30419:SF8">
    <property type="entry name" value="NITROGEN ASSIMILATION TRANSCRIPTIONAL ACTIVATOR-RELATED"/>
    <property type="match status" value="1"/>
</dbReference>
<dbReference type="InterPro" id="IPR012787">
    <property type="entry name" value="TF_PcaQ"/>
</dbReference>
<dbReference type="FunFam" id="1.10.10.10:FF:000001">
    <property type="entry name" value="LysR family transcriptional regulator"/>
    <property type="match status" value="1"/>
</dbReference>
<dbReference type="EMBL" id="JACRAF010000029">
    <property type="protein sequence ID" value="MBI4922273.1"/>
    <property type="molecule type" value="Genomic_DNA"/>
</dbReference>
<dbReference type="Proteomes" id="UP000782610">
    <property type="component" value="Unassembled WGS sequence"/>
</dbReference>
<comment type="caution">
    <text evidence="6">The sequence shown here is derived from an EMBL/GenBank/DDBJ whole genome shotgun (WGS) entry which is preliminary data.</text>
</comment>
<dbReference type="Pfam" id="PF03466">
    <property type="entry name" value="LysR_substrate"/>
    <property type="match status" value="1"/>
</dbReference>
<dbReference type="NCBIfam" id="TIGR02424">
    <property type="entry name" value="TF_pcaQ"/>
    <property type="match status" value="1"/>
</dbReference>
<dbReference type="Gene3D" id="1.10.10.10">
    <property type="entry name" value="Winged helix-like DNA-binding domain superfamily/Winged helix DNA-binding domain"/>
    <property type="match status" value="1"/>
</dbReference>
<evidence type="ECO:0000256" key="2">
    <source>
        <dbReference type="ARBA" id="ARBA00023015"/>
    </source>
</evidence>
<dbReference type="InterPro" id="IPR036390">
    <property type="entry name" value="WH_DNA-bd_sf"/>
</dbReference>
<dbReference type="InterPro" id="IPR005119">
    <property type="entry name" value="LysR_subst-bd"/>
</dbReference>
<evidence type="ECO:0000313" key="6">
    <source>
        <dbReference type="EMBL" id="MBI4922273.1"/>
    </source>
</evidence>
<name>A0A933L1J6_9HYPH</name>
<organism evidence="6 7">
    <name type="scientific">Devosia nanyangense</name>
    <dbReference type="NCBI Taxonomy" id="1228055"/>
    <lineage>
        <taxon>Bacteria</taxon>
        <taxon>Pseudomonadati</taxon>
        <taxon>Pseudomonadota</taxon>
        <taxon>Alphaproteobacteria</taxon>
        <taxon>Hyphomicrobiales</taxon>
        <taxon>Devosiaceae</taxon>
        <taxon>Devosia</taxon>
    </lineage>
</organism>
<dbReference type="GO" id="GO:0019619">
    <property type="term" value="P:3,4-dihydroxybenzoate catabolic process"/>
    <property type="evidence" value="ECO:0007669"/>
    <property type="project" value="InterPro"/>
</dbReference>
<keyword evidence="3" id="KW-0238">DNA-binding</keyword>
<evidence type="ECO:0000256" key="3">
    <source>
        <dbReference type="ARBA" id="ARBA00023125"/>
    </source>
</evidence>
<evidence type="ECO:0000313" key="7">
    <source>
        <dbReference type="Proteomes" id="UP000782610"/>
    </source>
</evidence>
<dbReference type="SUPFAM" id="SSF46785">
    <property type="entry name" value="Winged helix' DNA-binding domain"/>
    <property type="match status" value="1"/>
</dbReference>
<dbReference type="InterPro" id="IPR000847">
    <property type="entry name" value="LysR_HTH_N"/>
</dbReference>
<reference evidence="6" key="1">
    <citation type="submission" date="2020-07" db="EMBL/GenBank/DDBJ databases">
        <title>Huge and variable diversity of episymbiotic CPR bacteria and DPANN archaea in groundwater ecosystems.</title>
        <authorList>
            <person name="He C.Y."/>
            <person name="Keren R."/>
            <person name="Whittaker M."/>
            <person name="Farag I.F."/>
            <person name="Doudna J."/>
            <person name="Cate J.H.D."/>
            <person name="Banfield J.F."/>
        </authorList>
    </citation>
    <scope>NUCLEOTIDE SEQUENCE</scope>
    <source>
        <strain evidence="6">NC_groundwater_1586_Pr3_B-0.1um_66_15</strain>
    </source>
</reference>
<dbReference type="GO" id="GO:0005829">
    <property type="term" value="C:cytosol"/>
    <property type="evidence" value="ECO:0007669"/>
    <property type="project" value="TreeGrafter"/>
</dbReference>
<feature type="domain" description="HTH lysR-type" evidence="5">
    <location>
        <begin position="9"/>
        <end position="66"/>
    </location>
</feature>
<dbReference type="GO" id="GO:0045893">
    <property type="term" value="P:positive regulation of DNA-templated transcription"/>
    <property type="evidence" value="ECO:0007669"/>
    <property type="project" value="InterPro"/>
</dbReference>
<dbReference type="GO" id="GO:0003700">
    <property type="term" value="F:DNA-binding transcription factor activity"/>
    <property type="evidence" value="ECO:0007669"/>
    <property type="project" value="InterPro"/>
</dbReference>
<evidence type="ECO:0000256" key="4">
    <source>
        <dbReference type="ARBA" id="ARBA00023163"/>
    </source>
</evidence>
<keyword evidence="4" id="KW-0804">Transcription</keyword>
<dbReference type="GO" id="GO:0003677">
    <property type="term" value="F:DNA binding"/>
    <property type="evidence" value="ECO:0007669"/>
    <property type="project" value="UniProtKB-KW"/>
</dbReference>
<sequence length="309" mass="32857">MPTPIDARIRLRHLNAFLETVRRGGVAQAGAELGMTQPAVSKAIAELELIVDVPLFDRSRRALALTDFGTIFLRHAEAALASLRQGVESLAEARSGSNFVAFGALPTVAAGVVPLALRRFAHSSFACRTLVESGPSPYLIELLRTAAIEFVVGRMASPDAMAGLSFEHLYSEELALVVRPGHPLAGREAVALGAIEPFQLLVPPRQAIIRPAVDALLIAGGLGRLTAEIETVSNSLGRSYTLLSDAVWIISHGVVVRDLEAGQLVRLPVDMRATRGPIGITTRSGAELTPPARALLDCLRQVALPPPQT</sequence>
<dbReference type="InterPro" id="IPR050950">
    <property type="entry name" value="HTH-type_LysR_regulators"/>
</dbReference>
<accession>A0A933L1J6</accession>
<dbReference type="Gene3D" id="3.40.190.10">
    <property type="entry name" value="Periplasmic binding protein-like II"/>
    <property type="match status" value="2"/>
</dbReference>
<dbReference type="PANTHER" id="PTHR30419">
    <property type="entry name" value="HTH-TYPE TRANSCRIPTIONAL REGULATOR YBHD"/>
    <property type="match status" value="1"/>
</dbReference>
<dbReference type="Pfam" id="PF00126">
    <property type="entry name" value="HTH_1"/>
    <property type="match status" value="1"/>
</dbReference>
<dbReference type="AlphaFoldDB" id="A0A933L1J6"/>
<gene>
    <name evidence="6" type="primary">pcaQ</name>
    <name evidence="6" type="ORF">HY834_11020</name>
</gene>
<evidence type="ECO:0000259" key="5">
    <source>
        <dbReference type="PROSITE" id="PS50931"/>
    </source>
</evidence>